<reference evidence="15" key="2">
    <citation type="submission" date="2015-04" db="EMBL/GenBank/DDBJ databases">
        <title>The complete genome sequence of Erythrobacter sp. s21-N3.</title>
        <authorList>
            <person name="Zhuang L."/>
            <person name="Liu Y."/>
            <person name="Shao Z."/>
        </authorList>
    </citation>
    <scope>NUCLEOTIDE SEQUENCE [LARGE SCALE GENOMIC DNA]</scope>
    <source>
        <strain evidence="15">s21-N3</strain>
    </source>
</reference>
<dbReference type="InterPro" id="IPR002288">
    <property type="entry name" value="DNA_gyrase_B_C"/>
</dbReference>
<keyword evidence="15" id="KW-1185">Reference proteome</keyword>
<dbReference type="SUPFAM" id="SSF56719">
    <property type="entry name" value="Type II DNA topoisomerase"/>
    <property type="match status" value="1"/>
</dbReference>
<dbReference type="GO" id="GO:0046872">
    <property type="term" value="F:metal ion binding"/>
    <property type="evidence" value="ECO:0007669"/>
    <property type="project" value="UniProtKB-KW"/>
</dbReference>
<comment type="similarity">
    <text evidence="2 11">Belongs to the type II topoisomerase GyrB family.</text>
</comment>
<dbReference type="STRING" id="1648404.CP97_01000"/>
<proteinExistence type="inferred from homology"/>
<dbReference type="InterPro" id="IPR001241">
    <property type="entry name" value="Topo_IIA"/>
</dbReference>
<feature type="binding site" evidence="11">
    <location>
        <position position="530"/>
    </location>
    <ligand>
        <name>Mg(2+)</name>
        <dbReference type="ChEBI" id="CHEBI:18420"/>
        <label>2</label>
    </ligand>
</feature>
<comment type="cofactor">
    <cofactor evidence="11">
        <name>Mg(2+)</name>
        <dbReference type="ChEBI" id="CHEBI:18420"/>
    </cofactor>
    <cofactor evidence="11">
        <name>Mn(2+)</name>
        <dbReference type="ChEBI" id="CHEBI:29035"/>
    </cofactor>
    <cofactor evidence="11">
        <name>Ca(2+)</name>
        <dbReference type="ChEBI" id="CHEBI:29108"/>
    </cofactor>
    <text evidence="11">Binds two Mg(2+) per subunit. The magnesium ions form salt bridges with both the protein and the DNA. Can also accept other divalent metal cations, such as Mn(2+) or Ca(2+).</text>
</comment>
<dbReference type="PRINTS" id="PR00418">
    <property type="entry name" value="TPI2FAMILY"/>
</dbReference>
<dbReference type="GO" id="GO:0003918">
    <property type="term" value="F:DNA topoisomerase type II (double strand cut, ATP-hydrolyzing) activity"/>
    <property type="evidence" value="ECO:0007669"/>
    <property type="project" value="UniProtKB-UniRule"/>
</dbReference>
<dbReference type="Pfam" id="PF00204">
    <property type="entry name" value="DNA_gyraseB"/>
    <property type="match status" value="1"/>
</dbReference>
<feature type="site" description="Interaction with DNA" evidence="11">
    <location>
        <position position="482"/>
    </location>
</feature>
<dbReference type="RefSeq" id="WP_082863665.1">
    <property type="nucleotide sequence ID" value="NZ_CP011310.1"/>
</dbReference>
<protein>
    <recommendedName>
        <fullName evidence="11">DNA gyrase subunit B</fullName>
        <ecNumber evidence="11">5.6.2.2</ecNumber>
    </recommendedName>
</protein>
<evidence type="ECO:0000256" key="4">
    <source>
        <dbReference type="ARBA" id="ARBA00022723"/>
    </source>
</evidence>
<dbReference type="InterPro" id="IPR013759">
    <property type="entry name" value="Topo_IIA_B_C"/>
</dbReference>
<keyword evidence="6 11" id="KW-0067">ATP-binding</keyword>
<evidence type="ECO:0000256" key="6">
    <source>
        <dbReference type="ARBA" id="ARBA00022840"/>
    </source>
</evidence>
<dbReference type="CDD" id="cd00822">
    <property type="entry name" value="TopoII_Trans_DNA_gyrase"/>
    <property type="match status" value="1"/>
</dbReference>
<dbReference type="NCBIfam" id="NF011501">
    <property type="entry name" value="PRK14939.1"/>
    <property type="match status" value="1"/>
</dbReference>
<feature type="binding site" evidence="11">
    <location>
        <position position="532"/>
    </location>
    <ligand>
        <name>Mg(2+)</name>
        <dbReference type="ChEBI" id="CHEBI:18420"/>
        <label>2</label>
    </ligand>
</feature>
<evidence type="ECO:0000313" key="14">
    <source>
        <dbReference type="EMBL" id="AKQ43029.2"/>
    </source>
</evidence>
<evidence type="ECO:0000256" key="9">
    <source>
        <dbReference type="ARBA" id="ARBA00023125"/>
    </source>
</evidence>
<dbReference type="NCBIfam" id="NF004189">
    <property type="entry name" value="PRK05644.1"/>
    <property type="match status" value="1"/>
</dbReference>
<evidence type="ECO:0000313" key="15">
    <source>
        <dbReference type="Proteomes" id="UP000059113"/>
    </source>
</evidence>
<evidence type="ECO:0000256" key="11">
    <source>
        <dbReference type="HAMAP-Rule" id="MF_01898"/>
    </source>
</evidence>
<dbReference type="FunFam" id="3.30.230.10:FF:000005">
    <property type="entry name" value="DNA gyrase subunit B"/>
    <property type="match status" value="1"/>
</dbReference>
<feature type="binding site" evidence="11">
    <location>
        <position position="530"/>
    </location>
    <ligand>
        <name>Mg(2+)</name>
        <dbReference type="ChEBI" id="CHEBI:18420"/>
        <label>1</label>
        <note>catalytic</note>
    </ligand>
</feature>
<dbReference type="PANTHER" id="PTHR45866:SF1">
    <property type="entry name" value="DNA GYRASE SUBUNIT B, MITOCHONDRIAL"/>
    <property type="match status" value="1"/>
</dbReference>
<evidence type="ECO:0000256" key="3">
    <source>
        <dbReference type="ARBA" id="ARBA00022490"/>
    </source>
</evidence>
<feature type="region of interest" description="Disordered" evidence="12">
    <location>
        <begin position="732"/>
        <end position="757"/>
    </location>
</feature>
<comment type="function">
    <text evidence="11">A type II topoisomerase that negatively supercoils closed circular double-stranded (ds) DNA in an ATP-dependent manner to modulate DNA topology and maintain chromosomes in an underwound state. Negative supercoiling favors strand separation, and DNA replication, transcription, recombination and repair, all of which involve strand separation. Also able to catalyze the interconversion of other topological isomers of dsDNA rings, including catenanes and knotted rings. Type II topoisomerases break and join 2 DNA strands simultaneously in an ATP-dependent manner.</text>
</comment>
<keyword evidence="9" id="KW-0238">DNA-binding</keyword>
<reference evidence="14 15" key="1">
    <citation type="journal article" date="2015" name="Int. J. Syst. Evol. Microbiol.">
        <title>Erythrobacter atlanticus sp. nov., a bacterium from ocean sediment able to degrade polycyclic aromatic hydrocarbons.</title>
        <authorList>
            <person name="Zhuang L."/>
            <person name="Liu Y."/>
            <person name="Wang L."/>
            <person name="Wang W."/>
            <person name="Shao Z."/>
        </authorList>
    </citation>
    <scope>NUCLEOTIDE SEQUENCE [LARGE SCALE GENOMIC DNA]</scope>
    <source>
        <strain evidence="15">s21-N3</strain>
    </source>
</reference>
<evidence type="ECO:0000256" key="8">
    <source>
        <dbReference type="ARBA" id="ARBA00023029"/>
    </source>
</evidence>
<dbReference type="OrthoDB" id="9802808at2"/>
<evidence type="ECO:0000256" key="2">
    <source>
        <dbReference type="ARBA" id="ARBA00010708"/>
    </source>
</evidence>
<dbReference type="InterPro" id="IPR049353">
    <property type="entry name" value="GyrB_hook"/>
</dbReference>
<feature type="site" description="Interaction with DNA" evidence="11">
    <location>
        <position position="485"/>
    </location>
</feature>
<name>A0A0H4VJ83_9SPHN</name>
<dbReference type="NCBIfam" id="TIGR01059">
    <property type="entry name" value="gyrB"/>
    <property type="match status" value="1"/>
</dbReference>
<dbReference type="SUPFAM" id="SSF55874">
    <property type="entry name" value="ATPase domain of HSP90 chaperone/DNA topoisomerase II/histidine kinase"/>
    <property type="match status" value="1"/>
</dbReference>
<dbReference type="Gene3D" id="3.30.565.10">
    <property type="entry name" value="Histidine kinase-like ATPase, C-terminal domain"/>
    <property type="match status" value="1"/>
</dbReference>
<evidence type="ECO:0000256" key="1">
    <source>
        <dbReference type="ARBA" id="ARBA00000185"/>
    </source>
</evidence>
<evidence type="ECO:0000256" key="10">
    <source>
        <dbReference type="ARBA" id="ARBA00023235"/>
    </source>
</evidence>
<dbReference type="SMART" id="SM00433">
    <property type="entry name" value="TOP2c"/>
    <property type="match status" value="1"/>
</dbReference>
<sequence length="848" mass="92675">MENTPDQTAGPTPEKPRQNGEYGAESIKVLKGLDAVRKRPGMYIGDTDDGSGLHHMVFEVSDNAIDEALAGHCDLVLIELNADGSVSVEDNGRGIPVGIHKEEGVSAAEVIMTQLHAGGKFENTSEDNAYKVSGGLHGVGVSVVNALSQWLELRVWREGKEHWMRFEHGDAVASLEVTGDAPPVASNGDQDGLKKGTRVTFLPSTDTFKNVTEFDFEKLEHRYRELAFLNSGVRILLRDLRHEEVAEHDLFYEGGIAAFVKWLDRNKAPLVPDPISVSAEKDSIGIDVALEWNDSYYENVLCFTNNIPQRDGGTHLAAFRAALTRTLNNYATSSGLLKNAKVSLSGEDMREGLTAIVSVKLPDPKFGSQTKDKLVSSEVRQPLESLMGEKMTEWLEENPADAKSIIQKIIDAAAAREAARKAREMSRKGAMSVASLPGKLSDCRERDPAKSEIFLVEGDSAGGSAKSGRDSKYQAILPLKGKILNVERARFDRIISSKEVGTLIQAMGTGLRDEFNLEKLRYHKIVIMTDADVDGAHIRTLLLTFFHRQMPEIIKAGHLFIAQPPLFKVAKGKSEVYLKDQGALDRYLVENGLQDRVLETAGGARSGADLADLVEKALLLKNLLAFAPRKYDAAVIEAMAMAGALEPDLDTTARNERLSHAAGQIQLSDSEADWSATMTETGDVRFDRVWRGVTDVHLIEGKFLDSAEARKLHVRGVEQAETYASPARLVKAGSAQQASDTATDEDGAGDLPATGLNGAITRPSQLLDAVLTAGRKGLSISRYKGLGEMNAEQLWETTLDPENRELLQVKVEDADVTDEIFTRLMGDVVEPRREFIQDNALNVANLDV</sequence>
<dbReference type="KEGG" id="ery:CP97_01000"/>
<keyword evidence="5 11" id="KW-0547">Nucleotide-binding</keyword>
<dbReference type="InterPro" id="IPR003594">
    <property type="entry name" value="HATPase_dom"/>
</dbReference>
<gene>
    <name evidence="11" type="primary">gyrB</name>
    <name evidence="14" type="ORF">CP97_01000</name>
</gene>
<dbReference type="HAMAP" id="MF_01898">
    <property type="entry name" value="GyrB"/>
    <property type="match status" value="1"/>
</dbReference>
<dbReference type="InterPro" id="IPR013760">
    <property type="entry name" value="Topo_IIA-like_dom_sf"/>
</dbReference>
<feature type="binding site" evidence="11">
    <location>
        <position position="457"/>
    </location>
    <ligand>
        <name>Mg(2+)</name>
        <dbReference type="ChEBI" id="CHEBI:18420"/>
        <label>1</label>
        <note>catalytic</note>
    </ligand>
</feature>
<dbReference type="InterPro" id="IPR013506">
    <property type="entry name" value="Topo_IIA_bsu_dom2"/>
</dbReference>
<dbReference type="Pfam" id="PF21249">
    <property type="entry name" value="GyrB_hook"/>
    <property type="match status" value="1"/>
</dbReference>
<dbReference type="CDD" id="cd03366">
    <property type="entry name" value="TOPRIM_TopoIIA_GyrB"/>
    <property type="match status" value="1"/>
</dbReference>
<dbReference type="PRINTS" id="PR01159">
    <property type="entry name" value="DNAGYRASEB"/>
</dbReference>
<dbReference type="InterPro" id="IPR034160">
    <property type="entry name" value="TOPRIM_GyrB"/>
</dbReference>
<keyword evidence="10 11" id="KW-0413">Isomerase</keyword>
<dbReference type="InterPro" id="IPR018522">
    <property type="entry name" value="TopoIIA_CS"/>
</dbReference>
<dbReference type="AlphaFoldDB" id="A0A0H4VJ83"/>
<dbReference type="FunFam" id="3.30.565.10:FF:000002">
    <property type="entry name" value="DNA gyrase subunit B"/>
    <property type="match status" value="1"/>
</dbReference>
<keyword evidence="8 11" id="KW-0799">Topoisomerase</keyword>
<dbReference type="InterPro" id="IPR036890">
    <property type="entry name" value="HATPase_C_sf"/>
</dbReference>
<dbReference type="Gene3D" id="3.30.230.10">
    <property type="match status" value="1"/>
</dbReference>
<feature type="domain" description="Toprim" evidence="13">
    <location>
        <begin position="451"/>
        <end position="561"/>
    </location>
</feature>
<keyword evidence="7 11" id="KW-0460">Magnesium</keyword>
<dbReference type="SMART" id="SM00387">
    <property type="entry name" value="HATPase_c"/>
    <property type="match status" value="1"/>
</dbReference>
<keyword evidence="3 11" id="KW-0963">Cytoplasm</keyword>
<dbReference type="FunFam" id="3.40.50.670:FF:000001">
    <property type="entry name" value="DNA topoisomerase 2"/>
    <property type="match status" value="1"/>
</dbReference>
<evidence type="ECO:0000256" key="7">
    <source>
        <dbReference type="ARBA" id="ARBA00022842"/>
    </source>
</evidence>
<dbReference type="PROSITE" id="PS50880">
    <property type="entry name" value="TOPRIM"/>
    <property type="match status" value="1"/>
</dbReference>
<dbReference type="InterPro" id="IPR020568">
    <property type="entry name" value="Ribosomal_Su5_D2-typ_SF"/>
</dbReference>
<dbReference type="PROSITE" id="PS00177">
    <property type="entry name" value="TOPOISOMERASE_II"/>
    <property type="match status" value="1"/>
</dbReference>
<evidence type="ECO:0000256" key="5">
    <source>
        <dbReference type="ARBA" id="ARBA00022741"/>
    </source>
</evidence>
<dbReference type="SUPFAM" id="SSF54211">
    <property type="entry name" value="Ribosomal protein S5 domain 2-like"/>
    <property type="match status" value="1"/>
</dbReference>
<accession>A0A0H4VJ83</accession>
<dbReference type="GO" id="GO:0005737">
    <property type="term" value="C:cytoplasm"/>
    <property type="evidence" value="ECO:0007669"/>
    <property type="project" value="UniProtKB-SubCell"/>
</dbReference>
<dbReference type="GO" id="GO:0003677">
    <property type="term" value="F:DNA binding"/>
    <property type="evidence" value="ECO:0007669"/>
    <property type="project" value="UniProtKB-KW"/>
</dbReference>
<dbReference type="InterPro" id="IPR014721">
    <property type="entry name" value="Ribsml_uS5_D2-typ_fold_subgr"/>
</dbReference>
<dbReference type="GO" id="GO:0006265">
    <property type="term" value="P:DNA topological change"/>
    <property type="evidence" value="ECO:0007669"/>
    <property type="project" value="UniProtKB-UniRule"/>
</dbReference>
<dbReference type="CDD" id="cd16928">
    <property type="entry name" value="HATPase_GyrB-like"/>
    <property type="match status" value="1"/>
</dbReference>
<organism evidence="14 15">
    <name type="scientific">Aurantiacibacter atlanticus</name>
    <dbReference type="NCBI Taxonomy" id="1648404"/>
    <lineage>
        <taxon>Bacteria</taxon>
        <taxon>Pseudomonadati</taxon>
        <taxon>Pseudomonadota</taxon>
        <taxon>Alphaproteobacteria</taxon>
        <taxon>Sphingomonadales</taxon>
        <taxon>Erythrobacteraceae</taxon>
        <taxon>Aurantiacibacter</taxon>
    </lineage>
</organism>
<feature type="region of interest" description="Disordered" evidence="12">
    <location>
        <begin position="1"/>
        <end position="24"/>
    </location>
</feature>
<dbReference type="GO" id="GO:0005694">
    <property type="term" value="C:chromosome"/>
    <property type="evidence" value="ECO:0007669"/>
    <property type="project" value="InterPro"/>
</dbReference>
<dbReference type="InterPro" id="IPR006171">
    <property type="entry name" value="TOPRIM_dom"/>
</dbReference>
<dbReference type="InterPro" id="IPR000565">
    <property type="entry name" value="Topo_IIA_B"/>
</dbReference>
<dbReference type="PANTHER" id="PTHR45866">
    <property type="entry name" value="DNA GYRASE/TOPOISOMERASE SUBUNIT B"/>
    <property type="match status" value="1"/>
</dbReference>
<dbReference type="EC" id="5.6.2.2" evidence="11"/>
<dbReference type="Pfam" id="PF01751">
    <property type="entry name" value="Toprim"/>
    <property type="match status" value="1"/>
</dbReference>
<feature type="compositionally biased region" description="Polar residues" evidence="12">
    <location>
        <begin position="1"/>
        <end position="10"/>
    </location>
</feature>
<dbReference type="InterPro" id="IPR011557">
    <property type="entry name" value="GyrB"/>
</dbReference>
<comment type="subunit">
    <text evidence="11">Heterotetramer, composed of two GyrA and two GyrB chains. In the heterotetramer, GyrA contains the active site tyrosine that forms a transient covalent intermediate with DNA, while GyrB binds cofactors and catalyzes ATP hydrolysis.</text>
</comment>
<comment type="catalytic activity">
    <reaction evidence="1 11">
        <text>ATP-dependent breakage, passage and rejoining of double-stranded DNA.</text>
        <dbReference type="EC" id="5.6.2.2"/>
    </reaction>
</comment>
<evidence type="ECO:0000256" key="12">
    <source>
        <dbReference type="SAM" id="MobiDB-lite"/>
    </source>
</evidence>
<comment type="miscellaneous">
    <text evidence="11">Few gyrases are as efficient as E.coli at forming negative supercoils. Not all organisms have 2 type II topoisomerases; in organisms with a single type II topoisomerase this enzyme also has to decatenate newly replicated chromosomes.</text>
</comment>
<keyword evidence="4 11" id="KW-0479">Metal-binding</keyword>
<dbReference type="Pfam" id="PF00986">
    <property type="entry name" value="DNA_gyraseB_C"/>
    <property type="match status" value="1"/>
</dbReference>
<dbReference type="GO" id="GO:0005524">
    <property type="term" value="F:ATP binding"/>
    <property type="evidence" value="ECO:0007669"/>
    <property type="project" value="UniProtKB-UniRule"/>
</dbReference>
<evidence type="ECO:0000259" key="13">
    <source>
        <dbReference type="PROSITE" id="PS50880"/>
    </source>
</evidence>
<dbReference type="Gene3D" id="3.40.50.670">
    <property type="match status" value="2"/>
</dbReference>
<dbReference type="GO" id="GO:0006261">
    <property type="term" value="P:DNA-templated DNA replication"/>
    <property type="evidence" value="ECO:0007669"/>
    <property type="project" value="UniProtKB-UniRule"/>
</dbReference>
<dbReference type="Proteomes" id="UP000059113">
    <property type="component" value="Chromosome"/>
</dbReference>
<dbReference type="EMBL" id="CP011310">
    <property type="protein sequence ID" value="AKQ43029.2"/>
    <property type="molecule type" value="Genomic_DNA"/>
</dbReference>
<dbReference type="Pfam" id="PF02518">
    <property type="entry name" value="HATPase_c"/>
    <property type="match status" value="1"/>
</dbReference>
<comment type="subcellular location">
    <subcellularLocation>
        <location evidence="11">Cytoplasm</location>
    </subcellularLocation>
</comment>